<evidence type="ECO:0000313" key="3">
    <source>
        <dbReference type="EMBL" id="KAJ9604455.1"/>
    </source>
</evidence>
<feature type="region of interest" description="Disordered" evidence="1">
    <location>
        <begin position="237"/>
        <end position="289"/>
    </location>
</feature>
<feature type="compositionally biased region" description="Low complexity" evidence="1">
    <location>
        <begin position="339"/>
        <end position="359"/>
    </location>
</feature>
<dbReference type="EMBL" id="JAPDRK010000019">
    <property type="protein sequence ID" value="KAJ9604455.1"/>
    <property type="molecule type" value="Genomic_DNA"/>
</dbReference>
<keyword evidence="2" id="KW-0472">Membrane</keyword>
<gene>
    <name evidence="3" type="ORF">H2200_011291</name>
</gene>
<protein>
    <submittedName>
        <fullName evidence="3">Uncharacterized protein</fullName>
    </submittedName>
</protein>
<evidence type="ECO:0000256" key="1">
    <source>
        <dbReference type="SAM" id="MobiDB-lite"/>
    </source>
</evidence>
<feature type="region of interest" description="Disordered" evidence="1">
    <location>
        <begin position="308"/>
        <end position="505"/>
    </location>
</feature>
<feature type="transmembrane region" description="Helical" evidence="2">
    <location>
        <begin position="129"/>
        <end position="147"/>
    </location>
</feature>
<feature type="transmembrane region" description="Helical" evidence="2">
    <location>
        <begin position="196"/>
        <end position="218"/>
    </location>
</feature>
<dbReference type="AlphaFoldDB" id="A0AA38X0D2"/>
<comment type="caution">
    <text evidence="3">The sequence shown here is derived from an EMBL/GenBank/DDBJ whole genome shotgun (WGS) entry which is preliminary data.</text>
</comment>
<sequence>MANNPRPPPSNYPPSMGPGARPIGPDDAVNSRTKLMEVMQARSKYQVSVEDETLSLSYELNASPRLYRLSFDAMPLQGFSRWWLYGGPARARRAGVLAIDIIRGSEDMAQRPVGQQEAEALTYWTSRRLLYGSYTTVICCALGSYLARRRNGHVKMKFPIMAAKPLEQYNHFPLRQVPILTGRPAQFAWQFSRYTIWFQLAFLITSPIVGAVAAVRVARGMATDSRTQQLVHDLKERGKNGLSGIEFPRQQSSSRPDSRTQPQPGGQELDSSFNQDFRDPERGGGVDQAAARGQNIQQAIDDAIQGRSTFEQGSGGDTGMLSDSAVKDRESRPQYERYPTSQQQQPPQPQVQSTRSSTSADSDPFFYDDASPTAGNDADNASPTAYSGPSGGSVWDRIRGGSSTPKPQQSSSRARSRQAEADAESAERNSFNSEARPGSGALQDGRDRRQAQREFDEMLEKERQQSGSGEYDRGMKAVEMGEERRDSSGGGGGESAWERRRRGGE</sequence>
<feature type="compositionally biased region" description="Pro residues" evidence="1">
    <location>
        <begin position="1"/>
        <end position="16"/>
    </location>
</feature>
<keyword evidence="2" id="KW-1133">Transmembrane helix</keyword>
<feature type="compositionally biased region" description="Low complexity" evidence="1">
    <location>
        <begin position="248"/>
        <end position="264"/>
    </location>
</feature>
<keyword evidence="4" id="KW-1185">Reference proteome</keyword>
<organism evidence="3 4">
    <name type="scientific">Cladophialophora chaetospira</name>
    <dbReference type="NCBI Taxonomy" id="386627"/>
    <lineage>
        <taxon>Eukaryota</taxon>
        <taxon>Fungi</taxon>
        <taxon>Dikarya</taxon>
        <taxon>Ascomycota</taxon>
        <taxon>Pezizomycotina</taxon>
        <taxon>Eurotiomycetes</taxon>
        <taxon>Chaetothyriomycetidae</taxon>
        <taxon>Chaetothyriales</taxon>
        <taxon>Herpotrichiellaceae</taxon>
        <taxon>Cladophialophora</taxon>
    </lineage>
</organism>
<evidence type="ECO:0000313" key="4">
    <source>
        <dbReference type="Proteomes" id="UP001172673"/>
    </source>
</evidence>
<evidence type="ECO:0000256" key="2">
    <source>
        <dbReference type="SAM" id="Phobius"/>
    </source>
</evidence>
<feature type="compositionally biased region" description="Basic and acidic residues" evidence="1">
    <location>
        <begin position="444"/>
        <end position="487"/>
    </location>
</feature>
<proteinExistence type="predicted"/>
<feature type="compositionally biased region" description="Basic and acidic residues" evidence="1">
    <location>
        <begin position="325"/>
        <end position="335"/>
    </location>
</feature>
<keyword evidence="2" id="KW-0812">Transmembrane</keyword>
<feature type="region of interest" description="Disordered" evidence="1">
    <location>
        <begin position="1"/>
        <end position="28"/>
    </location>
</feature>
<accession>A0AA38X0D2</accession>
<dbReference type="Proteomes" id="UP001172673">
    <property type="component" value="Unassembled WGS sequence"/>
</dbReference>
<reference evidence="3" key="1">
    <citation type="submission" date="2022-10" db="EMBL/GenBank/DDBJ databases">
        <title>Culturing micro-colonial fungi from biological soil crusts in the Mojave desert and describing Neophaeococcomyces mojavensis, and introducing the new genera and species Taxawa tesnikishii.</title>
        <authorList>
            <person name="Kurbessoian T."/>
            <person name="Stajich J.E."/>
        </authorList>
    </citation>
    <scope>NUCLEOTIDE SEQUENCE</scope>
    <source>
        <strain evidence="3">TK_41</strain>
    </source>
</reference>
<name>A0AA38X0D2_9EURO</name>